<dbReference type="InterPro" id="IPR000483">
    <property type="entry name" value="Cys-rich_flank_reg_C"/>
</dbReference>
<dbReference type="SUPFAM" id="SSF52058">
    <property type="entry name" value="L domain-like"/>
    <property type="match status" value="1"/>
</dbReference>
<evidence type="ECO:0000313" key="7">
    <source>
        <dbReference type="EMBL" id="JAG78798.1"/>
    </source>
</evidence>
<evidence type="ECO:0000256" key="3">
    <source>
        <dbReference type="ARBA" id="ARBA00022737"/>
    </source>
</evidence>
<accession>A0A0C9RPD7</accession>
<gene>
    <name evidence="7" type="primary">CPN2_2</name>
    <name evidence="7" type="ORF">g.41267</name>
</gene>
<dbReference type="PRINTS" id="PR00019">
    <property type="entry name" value="LEURICHRPT"/>
</dbReference>
<dbReference type="SMART" id="SM00082">
    <property type="entry name" value="LRRCT"/>
    <property type="match status" value="1"/>
</dbReference>
<dbReference type="AlphaFoldDB" id="A0A0C9RPD7"/>
<keyword evidence="3" id="KW-0677">Repeat</keyword>
<name>A0A0C9RPD7_9HYME</name>
<dbReference type="InterPro" id="IPR032675">
    <property type="entry name" value="LRR_dom_sf"/>
</dbReference>
<dbReference type="InterPro" id="IPR003591">
    <property type="entry name" value="Leu-rich_rpt_typical-subtyp"/>
</dbReference>
<keyword evidence="1" id="KW-0433">Leucine-rich repeat</keyword>
<protein>
    <submittedName>
        <fullName evidence="7">CPN2_2 protein</fullName>
    </submittedName>
</protein>
<keyword evidence="2 5" id="KW-0732">Signal</keyword>
<evidence type="ECO:0000256" key="5">
    <source>
        <dbReference type="SAM" id="SignalP"/>
    </source>
</evidence>
<reference evidence="7" key="1">
    <citation type="submission" date="2015-01" db="EMBL/GenBank/DDBJ databases">
        <title>Transcriptome Assembly of Fopius arisanus.</title>
        <authorList>
            <person name="Geib S."/>
        </authorList>
    </citation>
    <scope>NUCLEOTIDE SEQUENCE</scope>
</reference>
<dbReference type="SMART" id="SM00369">
    <property type="entry name" value="LRR_TYP"/>
    <property type="match status" value="9"/>
</dbReference>
<dbReference type="InterPro" id="IPR001611">
    <property type="entry name" value="Leu-rich_rpt"/>
</dbReference>
<organism evidence="7">
    <name type="scientific">Fopius arisanus</name>
    <dbReference type="NCBI Taxonomy" id="64838"/>
    <lineage>
        <taxon>Eukaryota</taxon>
        <taxon>Metazoa</taxon>
        <taxon>Ecdysozoa</taxon>
        <taxon>Arthropoda</taxon>
        <taxon>Hexapoda</taxon>
        <taxon>Insecta</taxon>
        <taxon>Pterygota</taxon>
        <taxon>Neoptera</taxon>
        <taxon>Endopterygota</taxon>
        <taxon>Hymenoptera</taxon>
        <taxon>Apocrita</taxon>
        <taxon>Ichneumonoidea</taxon>
        <taxon>Braconidae</taxon>
        <taxon>Opiinae</taxon>
        <taxon>Fopius</taxon>
    </lineage>
</organism>
<sequence length="743" mass="82261">MPWQCLVILILSSVIPLAVGGQRSILPEKLQNHQDGQSEIVWECPNITKIGVECSCDFPHTLRCNGDRNSLEVIGDHLRSSREGIISLLDVTVTGISTLPSRFLQGVALHGLVISTGELRRVNDNALTSLVGPLQALGLPNNLLESVPTGALQHLQGLERLDLSRNKLKTLEALAFKGQQSLTHLDLCDNLLSQLSPQAFVPLKFLRSLKMRGNRLSVSALSALRGLKHLEDLDLSRNLLIGPLGTNLLPTMPRLRVLTLSENQLAIVKQGALGGLPNLTYLSLSHNQIDVLEDHAFRYLSALTRLDLASNQIVAVSSASLAHLDNLVTLDLTHNFLPSLTSDLIVPFKNLEDLRLDDNDITMIDPEISTSKLKLKRFTLSDNPLNCDCNILEFANWLSNSTLEEEDRSSAVCATPPALENGILTEVSPGSLLCGDPTPPMMTKLPEPQVRLSLKEFHYERTGIHQGINFLWNVEPCNQRYTCDNLIIYEEHNDSEIEIDSSPIHCQSNLMRDPCSLPITLPPSLNLQIGHKYRYCIVLFVSTSTDDFTLGLGCSDLLFLEETGEKIENHPEPTTAAPLERINGVHVNISDEGFLNVDVSLSLLENHLDDDLCKVSVIVFAEDLFLHRKTLNCSRPVVTVPGLVPGRYKVCASLQHLKDNGSVAREGGTRCVEVQAFRENSDIIILTIIAISCGVFVTVLLIGRSLLRRFRTPRVQTQCFRPAQEFEITHKAHYIQLLTTTKV</sequence>
<keyword evidence="4" id="KW-0472">Membrane</keyword>
<dbReference type="PROSITE" id="PS51450">
    <property type="entry name" value="LRR"/>
    <property type="match status" value="3"/>
</dbReference>
<dbReference type="Gene3D" id="3.80.10.10">
    <property type="entry name" value="Ribonuclease Inhibitor"/>
    <property type="match status" value="3"/>
</dbReference>
<feature type="chain" id="PRO_5002202673" evidence="5">
    <location>
        <begin position="21"/>
        <end position="743"/>
    </location>
</feature>
<feature type="transmembrane region" description="Helical" evidence="4">
    <location>
        <begin position="683"/>
        <end position="702"/>
    </location>
</feature>
<feature type="signal peptide" evidence="5">
    <location>
        <begin position="1"/>
        <end position="20"/>
    </location>
</feature>
<evidence type="ECO:0000259" key="6">
    <source>
        <dbReference type="SMART" id="SM00082"/>
    </source>
</evidence>
<dbReference type="PANTHER" id="PTHR24366:SF96">
    <property type="entry name" value="LEUCINE RICH REPEAT CONTAINING 53"/>
    <property type="match status" value="1"/>
</dbReference>
<dbReference type="EMBL" id="GBYB01009031">
    <property type="protein sequence ID" value="JAG78798.1"/>
    <property type="molecule type" value="Transcribed_RNA"/>
</dbReference>
<evidence type="ECO:0000256" key="1">
    <source>
        <dbReference type="ARBA" id="ARBA00022614"/>
    </source>
</evidence>
<keyword evidence="4" id="KW-0812">Transmembrane</keyword>
<keyword evidence="4" id="KW-1133">Transmembrane helix</keyword>
<feature type="domain" description="LRRCT" evidence="6">
    <location>
        <begin position="383"/>
        <end position="435"/>
    </location>
</feature>
<dbReference type="Pfam" id="PF13855">
    <property type="entry name" value="LRR_8"/>
    <property type="match status" value="2"/>
</dbReference>
<evidence type="ECO:0000256" key="2">
    <source>
        <dbReference type="ARBA" id="ARBA00022729"/>
    </source>
</evidence>
<proteinExistence type="predicted"/>
<evidence type="ECO:0000256" key="4">
    <source>
        <dbReference type="SAM" id="Phobius"/>
    </source>
</evidence>
<dbReference type="SMART" id="SM00365">
    <property type="entry name" value="LRR_SD22"/>
    <property type="match status" value="5"/>
</dbReference>
<dbReference type="PANTHER" id="PTHR24366">
    <property type="entry name" value="IG(IMMUNOGLOBULIN) AND LRR(LEUCINE RICH REPEAT) DOMAINS"/>
    <property type="match status" value="1"/>
</dbReference>
<dbReference type="GO" id="GO:0071944">
    <property type="term" value="C:cell periphery"/>
    <property type="evidence" value="ECO:0007669"/>
    <property type="project" value="UniProtKB-ARBA"/>
</dbReference>